<dbReference type="Proteomes" id="UP000438429">
    <property type="component" value="Unassembled WGS sequence"/>
</dbReference>
<sequence length="139" mass="14943">MDRQHGHTPDSAAGQAAVGGTGVTDSPRGRGESLSQSREIIKPTITELTKEVRTNILCTVKGCGKILPNTPALNMHLVKSHRIKVNVFVRSEGVCAAAVLTRLSPARRLENASHPSSQLHAVVTRCKHDVRVGGRQKLI</sequence>
<evidence type="ECO:0000256" key="1">
    <source>
        <dbReference type="SAM" id="MobiDB-lite"/>
    </source>
</evidence>
<dbReference type="PROSITE" id="PS00028">
    <property type="entry name" value="ZINC_FINGER_C2H2_1"/>
    <property type="match status" value="1"/>
</dbReference>
<dbReference type="Pfam" id="PF24757">
    <property type="entry name" value="C2H2_ASCIZ"/>
    <property type="match status" value="1"/>
</dbReference>
<dbReference type="GO" id="GO:0000976">
    <property type="term" value="F:transcription cis-regulatory region binding"/>
    <property type="evidence" value="ECO:0007669"/>
    <property type="project" value="InterPro"/>
</dbReference>
<dbReference type="AlphaFoldDB" id="A0A6A4TK59"/>
<gene>
    <name evidence="3" type="ORF">F2P81_004608</name>
</gene>
<dbReference type="GO" id="GO:0045944">
    <property type="term" value="P:positive regulation of transcription by RNA polymerase II"/>
    <property type="evidence" value="ECO:0007669"/>
    <property type="project" value="InterPro"/>
</dbReference>
<protein>
    <recommendedName>
        <fullName evidence="2">C2H2-type domain-containing protein</fullName>
    </recommendedName>
</protein>
<dbReference type="PANTHER" id="PTHR46664">
    <property type="entry name" value="ATM INTERACTOR"/>
    <property type="match status" value="1"/>
</dbReference>
<dbReference type="GO" id="GO:0000981">
    <property type="term" value="F:DNA-binding transcription factor activity, RNA polymerase II-specific"/>
    <property type="evidence" value="ECO:0007669"/>
    <property type="project" value="TreeGrafter"/>
</dbReference>
<evidence type="ECO:0000313" key="3">
    <source>
        <dbReference type="EMBL" id="KAF0043271.1"/>
    </source>
</evidence>
<feature type="region of interest" description="Disordered" evidence="1">
    <location>
        <begin position="1"/>
        <end position="40"/>
    </location>
</feature>
<dbReference type="InterPro" id="IPR013087">
    <property type="entry name" value="Znf_C2H2_type"/>
</dbReference>
<accession>A0A6A4TK59</accession>
<name>A0A6A4TK59_SCOMX</name>
<organism evidence="3 4">
    <name type="scientific">Scophthalmus maximus</name>
    <name type="common">Turbot</name>
    <name type="synonym">Psetta maxima</name>
    <dbReference type="NCBI Taxonomy" id="52904"/>
    <lineage>
        <taxon>Eukaryota</taxon>
        <taxon>Metazoa</taxon>
        <taxon>Chordata</taxon>
        <taxon>Craniata</taxon>
        <taxon>Vertebrata</taxon>
        <taxon>Euteleostomi</taxon>
        <taxon>Actinopterygii</taxon>
        <taxon>Neopterygii</taxon>
        <taxon>Teleostei</taxon>
        <taxon>Neoteleostei</taxon>
        <taxon>Acanthomorphata</taxon>
        <taxon>Carangaria</taxon>
        <taxon>Pleuronectiformes</taxon>
        <taxon>Pleuronectoidei</taxon>
        <taxon>Scophthalmidae</taxon>
        <taxon>Scophthalmus</taxon>
    </lineage>
</organism>
<reference evidence="3 4" key="1">
    <citation type="submission" date="2019-06" db="EMBL/GenBank/DDBJ databases">
        <title>Draft genomes of female and male turbot (Scophthalmus maximus).</title>
        <authorList>
            <person name="Xu H."/>
            <person name="Xu X.-W."/>
            <person name="Shao C."/>
            <person name="Chen S."/>
        </authorList>
    </citation>
    <scope>NUCLEOTIDE SEQUENCE [LARGE SCALE GENOMIC DNA]</scope>
    <source>
        <strain evidence="3">Ysfricsl-2016a</strain>
        <tissue evidence="3">Blood</tissue>
    </source>
</reference>
<proteinExistence type="predicted"/>
<evidence type="ECO:0000259" key="2">
    <source>
        <dbReference type="PROSITE" id="PS00028"/>
    </source>
</evidence>
<dbReference type="InterPro" id="IPR055303">
    <property type="entry name" value="ATMIN"/>
</dbReference>
<feature type="domain" description="C2H2-type" evidence="2">
    <location>
        <begin position="58"/>
        <end position="81"/>
    </location>
</feature>
<comment type="caution">
    <text evidence="3">The sequence shown here is derived from an EMBL/GenBank/DDBJ whole genome shotgun (WGS) entry which is preliminary data.</text>
</comment>
<dbReference type="GO" id="GO:0005634">
    <property type="term" value="C:nucleus"/>
    <property type="evidence" value="ECO:0007669"/>
    <property type="project" value="TreeGrafter"/>
</dbReference>
<dbReference type="EMBL" id="VEVO01000004">
    <property type="protein sequence ID" value="KAF0043271.1"/>
    <property type="molecule type" value="Genomic_DNA"/>
</dbReference>
<evidence type="ECO:0000313" key="4">
    <source>
        <dbReference type="Proteomes" id="UP000438429"/>
    </source>
</evidence>
<dbReference type="PANTHER" id="PTHR46664:SF1">
    <property type="entry name" value="ATM INTERACTOR"/>
    <property type="match status" value="1"/>
</dbReference>
<dbReference type="InterPro" id="IPR056545">
    <property type="entry name" value="C2H2_ASCIZ_1st_2nd"/>
</dbReference>